<gene>
    <name evidence="1" type="ORF">ANCDUO_14766</name>
</gene>
<dbReference type="Proteomes" id="UP000054047">
    <property type="component" value="Unassembled WGS sequence"/>
</dbReference>
<protein>
    <recommendedName>
        <fullName evidence="3">SCP domain-containing protein</fullName>
    </recommendedName>
</protein>
<evidence type="ECO:0008006" key="3">
    <source>
        <dbReference type="Google" id="ProtNLM"/>
    </source>
</evidence>
<name>A0A0C2CZ21_9BILA</name>
<dbReference type="Gene3D" id="3.40.33.10">
    <property type="entry name" value="CAP"/>
    <property type="match status" value="1"/>
</dbReference>
<proteinExistence type="predicted"/>
<dbReference type="EMBL" id="KN737938">
    <property type="protein sequence ID" value="KIH55082.1"/>
    <property type="molecule type" value="Genomic_DNA"/>
</dbReference>
<accession>A0A0C2CZ21</accession>
<dbReference type="InterPro" id="IPR035940">
    <property type="entry name" value="CAP_sf"/>
</dbReference>
<reference evidence="1 2" key="1">
    <citation type="submission" date="2013-12" db="EMBL/GenBank/DDBJ databases">
        <title>Draft genome of the parsitic nematode Ancylostoma duodenale.</title>
        <authorList>
            <person name="Mitreva M."/>
        </authorList>
    </citation>
    <scope>NUCLEOTIDE SEQUENCE [LARGE SCALE GENOMIC DNA]</scope>
    <source>
        <strain evidence="1 2">Zhejiang</strain>
    </source>
</reference>
<dbReference type="SUPFAM" id="SSF55797">
    <property type="entry name" value="PR-1-like"/>
    <property type="match status" value="1"/>
</dbReference>
<dbReference type="AlphaFoldDB" id="A0A0C2CZ21"/>
<keyword evidence="2" id="KW-1185">Reference proteome</keyword>
<evidence type="ECO:0000313" key="2">
    <source>
        <dbReference type="Proteomes" id="UP000054047"/>
    </source>
</evidence>
<sequence>MKLMARDRYSIKTTHRTTSGGMYLYLFIDAIKKWAEQVKQVGIGKANIYNQGKGYDNYANHAMFTRIPLQMVFEGSKKVGCAVEICQKSGASAVMCQYDE</sequence>
<organism evidence="1 2">
    <name type="scientific">Ancylostoma duodenale</name>
    <dbReference type="NCBI Taxonomy" id="51022"/>
    <lineage>
        <taxon>Eukaryota</taxon>
        <taxon>Metazoa</taxon>
        <taxon>Ecdysozoa</taxon>
        <taxon>Nematoda</taxon>
        <taxon>Chromadorea</taxon>
        <taxon>Rhabditida</taxon>
        <taxon>Rhabditina</taxon>
        <taxon>Rhabditomorpha</taxon>
        <taxon>Strongyloidea</taxon>
        <taxon>Ancylostomatidae</taxon>
        <taxon>Ancylostomatinae</taxon>
        <taxon>Ancylostoma</taxon>
    </lineage>
</organism>
<dbReference type="OrthoDB" id="43654at2759"/>
<evidence type="ECO:0000313" key="1">
    <source>
        <dbReference type="EMBL" id="KIH55082.1"/>
    </source>
</evidence>